<dbReference type="AlphaFoldDB" id="A0A9D9I1X8"/>
<keyword evidence="3 6" id="KW-0238">DNA-binding</keyword>
<comment type="caution">
    <text evidence="6">The sequence shown here is derived from an EMBL/GenBank/DDBJ whole genome shotgun (WGS) entry which is preliminary data.</text>
</comment>
<keyword evidence="2" id="KW-0805">Transcription regulation</keyword>
<dbReference type="GO" id="GO:0000976">
    <property type="term" value="F:transcription cis-regulatory region binding"/>
    <property type="evidence" value="ECO:0007669"/>
    <property type="project" value="TreeGrafter"/>
</dbReference>
<reference evidence="6" key="2">
    <citation type="journal article" date="2021" name="PeerJ">
        <title>Extensive microbial diversity within the chicken gut microbiome revealed by metagenomics and culture.</title>
        <authorList>
            <person name="Gilroy R."/>
            <person name="Ravi A."/>
            <person name="Getino M."/>
            <person name="Pursley I."/>
            <person name="Horton D.L."/>
            <person name="Alikhan N.F."/>
            <person name="Baker D."/>
            <person name="Gharbi K."/>
            <person name="Hall N."/>
            <person name="Watson M."/>
            <person name="Adriaenssens E.M."/>
            <person name="Foster-Nyarko E."/>
            <person name="Jarju S."/>
            <person name="Secka A."/>
            <person name="Antonio M."/>
            <person name="Oren A."/>
            <person name="Chaudhuri R.R."/>
            <person name="La Ragione R."/>
            <person name="Hildebrand F."/>
            <person name="Pallen M.J."/>
        </authorList>
    </citation>
    <scope>NUCLEOTIDE SEQUENCE</scope>
    <source>
        <strain evidence="6">E3-2379</strain>
    </source>
</reference>
<dbReference type="InterPro" id="IPR046335">
    <property type="entry name" value="LacI/GalR-like_sensor"/>
</dbReference>
<dbReference type="Pfam" id="PF00356">
    <property type="entry name" value="LacI"/>
    <property type="match status" value="1"/>
</dbReference>
<dbReference type="EMBL" id="JADIML010000261">
    <property type="protein sequence ID" value="MBO8464097.1"/>
    <property type="molecule type" value="Genomic_DNA"/>
</dbReference>
<dbReference type="InterPro" id="IPR028082">
    <property type="entry name" value="Peripla_BP_I"/>
</dbReference>
<dbReference type="PANTHER" id="PTHR30146:SF148">
    <property type="entry name" value="HTH-TYPE TRANSCRIPTIONAL REPRESSOR PURR-RELATED"/>
    <property type="match status" value="1"/>
</dbReference>
<gene>
    <name evidence="6" type="ORF">IAC13_09220</name>
</gene>
<dbReference type="InterPro" id="IPR000843">
    <property type="entry name" value="HTH_LacI"/>
</dbReference>
<dbReference type="Gene3D" id="3.40.50.2300">
    <property type="match status" value="2"/>
</dbReference>
<reference evidence="6" key="1">
    <citation type="submission" date="2020-10" db="EMBL/GenBank/DDBJ databases">
        <authorList>
            <person name="Gilroy R."/>
        </authorList>
    </citation>
    <scope>NUCLEOTIDE SEQUENCE</scope>
    <source>
        <strain evidence="6">E3-2379</strain>
    </source>
</reference>
<protein>
    <submittedName>
        <fullName evidence="6">LacI family DNA-binding transcriptional regulator</fullName>
    </submittedName>
</protein>
<dbReference type="Gene3D" id="1.10.260.40">
    <property type="entry name" value="lambda repressor-like DNA-binding domains"/>
    <property type="match status" value="1"/>
</dbReference>
<proteinExistence type="predicted"/>
<accession>A0A9D9I1X8</accession>
<evidence type="ECO:0000259" key="5">
    <source>
        <dbReference type="PROSITE" id="PS50932"/>
    </source>
</evidence>
<evidence type="ECO:0000256" key="3">
    <source>
        <dbReference type="ARBA" id="ARBA00023125"/>
    </source>
</evidence>
<dbReference type="Pfam" id="PF13377">
    <property type="entry name" value="Peripla_BP_3"/>
    <property type="match status" value="1"/>
</dbReference>
<dbReference type="SMART" id="SM00354">
    <property type="entry name" value="HTH_LACI"/>
    <property type="match status" value="1"/>
</dbReference>
<dbReference type="CDD" id="cd01392">
    <property type="entry name" value="HTH_LacI"/>
    <property type="match status" value="1"/>
</dbReference>
<dbReference type="PANTHER" id="PTHR30146">
    <property type="entry name" value="LACI-RELATED TRANSCRIPTIONAL REPRESSOR"/>
    <property type="match status" value="1"/>
</dbReference>
<dbReference type="CDD" id="cd19974">
    <property type="entry name" value="PBP1_LacI-like"/>
    <property type="match status" value="1"/>
</dbReference>
<dbReference type="SUPFAM" id="SSF47413">
    <property type="entry name" value="lambda repressor-like DNA-binding domains"/>
    <property type="match status" value="1"/>
</dbReference>
<dbReference type="Proteomes" id="UP000823618">
    <property type="component" value="Unassembled WGS sequence"/>
</dbReference>
<keyword evidence="4" id="KW-0804">Transcription</keyword>
<dbReference type="PROSITE" id="PS50932">
    <property type="entry name" value="HTH_LACI_2"/>
    <property type="match status" value="1"/>
</dbReference>
<evidence type="ECO:0000313" key="6">
    <source>
        <dbReference type="EMBL" id="MBO8464097.1"/>
    </source>
</evidence>
<keyword evidence="1" id="KW-0678">Repressor</keyword>
<evidence type="ECO:0000313" key="7">
    <source>
        <dbReference type="Proteomes" id="UP000823618"/>
    </source>
</evidence>
<organism evidence="6 7">
    <name type="scientific">Candidatus Scybalomonas excrementavium</name>
    <dbReference type="NCBI Taxonomy" id="2840943"/>
    <lineage>
        <taxon>Bacteria</taxon>
        <taxon>Bacillati</taxon>
        <taxon>Bacillota</taxon>
        <taxon>Clostridia</taxon>
        <taxon>Lachnospirales</taxon>
        <taxon>Lachnospiraceae</taxon>
        <taxon>Lachnospiraceae incertae sedis</taxon>
        <taxon>Candidatus Scybalomonas</taxon>
    </lineage>
</organism>
<evidence type="ECO:0000256" key="4">
    <source>
        <dbReference type="ARBA" id="ARBA00023163"/>
    </source>
</evidence>
<dbReference type="GO" id="GO:0003700">
    <property type="term" value="F:DNA-binding transcription factor activity"/>
    <property type="evidence" value="ECO:0007669"/>
    <property type="project" value="TreeGrafter"/>
</dbReference>
<evidence type="ECO:0000256" key="2">
    <source>
        <dbReference type="ARBA" id="ARBA00023015"/>
    </source>
</evidence>
<evidence type="ECO:0000256" key="1">
    <source>
        <dbReference type="ARBA" id="ARBA00022491"/>
    </source>
</evidence>
<name>A0A9D9I1X8_9FIRM</name>
<feature type="domain" description="HTH lacI-type" evidence="5">
    <location>
        <begin position="7"/>
        <end position="50"/>
    </location>
</feature>
<dbReference type="SUPFAM" id="SSF53822">
    <property type="entry name" value="Periplasmic binding protein-like I"/>
    <property type="match status" value="1"/>
</dbReference>
<dbReference type="InterPro" id="IPR010982">
    <property type="entry name" value="Lambda_DNA-bd_dom_sf"/>
</dbReference>
<sequence length="341" mass="39273">MAQKKEVKLEDIAQELGISIVSVSNALKGKKGVSEKLREKVQKKAEELGYEMKISDDTKIDRKKYYIGIVVAERYIKEFPSFYMDIYKRIAQETTKRGSFTILEIVNEEKEKSCQPLSFFSDETVHGLIIIGEMNEQYIKTVIKMSEVPVVCVDYYGTEQNVDYVVTDSYGGMQKVTQYVIDQGHKEIGFIGNQKATNSIMDRYQGFCKTLMKNRLPERKEWILSDRRSDGYGYQIDFELPEQLPTAFICNCDKSAYLLAEKLQELGYQVPEDISIAGFDYYGYQNKEKMKLVTYENDERAIAQISVSILMRRIEGKHSSGEIRIVEGKFIHGNTVRNLKS</sequence>